<gene>
    <name evidence="1" type="ORF">HF853_11420</name>
</gene>
<reference evidence="1 2" key="1">
    <citation type="submission" date="2020-04" db="EMBL/GenBank/DDBJ databases">
        <authorList>
            <person name="Hitch T.C.A."/>
            <person name="Wylensek D."/>
            <person name="Clavel T."/>
        </authorList>
    </citation>
    <scope>NUCLEOTIDE SEQUENCE [LARGE SCALE GENOMIC DNA]</scope>
    <source>
        <strain evidence="1 2">BL-383-APC-3D</strain>
    </source>
</reference>
<dbReference type="AlphaFoldDB" id="A0AB36CNF1"/>
<organism evidence="1 2">
    <name type="scientific">Corynebacterium stationis</name>
    <dbReference type="NCBI Taxonomy" id="1705"/>
    <lineage>
        <taxon>Bacteria</taxon>
        <taxon>Bacillati</taxon>
        <taxon>Actinomycetota</taxon>
        <taxon>Actinomycetes</taxon>
        <taxon>Mycobacteriales</taxon>
        <taxon>Corynebacteriaceae</taxon>
        <taxon>Corynebacterium</taxon>
    </lineage>
</organism>
<evidence type="ECO:0000313" key="1">
    <source>
        <dbReference type="EMBL" id="NME90267.1"/>
    </source>
</evidence>
<evidence type="ECO:0000313" key="2">
    <source>
        <dbReference type="Proteomes" id="UP000544551"/>
    </source>
</evidence>
<dbReference type="Proteomes" id="UP000544551">
    <property type="component" value="Unassembled WGS sequence"/>
</dbReference>
<comment type="caution">
    <text evidence="1">The sequence shown here is derived from an EMBL/GenBank/DDBJ whole genome shotgun (WGS) entry which is preliminary data.</text>
</comment>
<sequence>MDELQEPQTFVTGSVEAPGRLGTMLAGAAVSLLPPDGNRPTSREFRILLLDAELATIDALALSTSYVARTSTLSHSDAGTQEITGTETKLVDDSGVLSLVMVEHHQQERIGIKFHAHAPVNKPLQEVLPAMEFLALMKYAKRVVVYPRWASIPYHEAVDITELSPKFHAVVKYWYDLAESLTEIQPGIEPGMRFPNLAAPQSSWLNVDTLNPLSIDQVIAPKSSKQ</sequence>
<dbReference type="EMBL" id="JABAFZ010000010">
    <property type="protein sequence ID" value="NME90267.1"/>
    <property type="molecule type" value="Genomic_DNA"/>
</dbReference>
<dbReference type="RefSeq" id="WP_168970373.1">
    <property type="nucleotide sequence ID" value="NZ_JABAFZ010000010.1"/>
</dbReference>
<accession>A0AB36CNF1</accession>
<protein>
    <submittedName>
        <fullName evidence="1">Uncharacterized protein</fullName>
    </submittedName>
</protein>
<proteinExistence type="predicted"/>
<name>A0AB36CNF1_9CORY</name>